<proteinExistence type="inferred from homology"/>
<accession>A0A9P6L2B9</accession>
<dbReference type="OrthoDB" id="416470at2759"/>
<evidence type="ECO:0000256" key="4">
    <source>
        <dbReference type="RuleBase" id="RU004005"/>
    </source>
</evidence>
<dbReference type="EMBL" id="WIUZ02000017">
    <property type="protein sequence ID" value="KAF9780192.1"/>
    <property type="molecule type" value="Genomic_DNA"/>
</dbReference>
<name>A0A9P6L2B9_9AGAM</name>
<evidence type="ECO:0000256" key="2">
    <source>
        <dbReference type="ARBA" id="ARBA00022980"/>
    </source>
</evidence>
<keyword evidence="3 4" id="KW-0687">Ribonucleoprotein</keyword>
<reference evidence="5" key="1">
    <citation type="journal article" date="2020" name="Nat. Commun.">
        <title>Large-scale genome sequencing of mycorrhizal fungi provides insights into the early evolution of symbiotic traits.</title>
        <authorList>
            <person name="Miyauchi S."/>
            <person name="Kiss E."/>
            <person name="Kuo A."/>
            <person name="Drula E."/>
            <person name="Kohler A."/>
            <person name="Sanchez-Garcia M."/>
            <person name="Morin E."/>
            <person name="Andreopoulos B."/>
            <person name="Barry K.W."/>
            <person name="Bonito G."/>
            <person name="Buee M."/>
            <person name="Carver A."/>
            <person name="Chen C."/>
            <person name="Cichocki N."/>
            <person name="Clum A."/>
            <person name="Culley D."/>
            <person name="Crous P.W."/>
            <person name="Fauchery L."/>
            <person name="Girlanda M."/>
            <person name="Hayes R.D."/>
            <person name="Keri Z."/>
            <person name="LaButti K."/>
            <person name="Lipzen A."/>
            <person name="Lombard V."/>
            <person name="Magnuson J."/>
            <person name="Maillard F."/>
            <person name="Murat C."/>
            <person name="Nolan M."/>
            <person name="Ohm R.A."/>
            <person name="Pangilinan J."/>
            <person name="Pereira M.F."/>
            <person name="Perotto S."/>
            <person name="Peter M."/>
            <person name="Pfister S."/>
            <person name="Riley R."/>
            <person name="Sitrit Y."/>
            <person name="Stielow J.B."/>
            <person name="Szollosi G."/>
            <person name="Zifcakova L."/>
            <person name="Stursova M."/>
            <person name="Spatafora J.W."/>
            <person name="Tedersoo L."/>
            <person name="Vaario L.M."/>
            <person name="Yamada A."/>
            <person name="Yan M."/>
            <person name="Wang P."/>
            <person name="Xu J."/>
            <person name="Bruns T."/>
            <person name="Baldrian P."/>
            <person name="Vilgalys R."/>
            <person name="Dunand C."/>
            <person name="Henrissat B."/>
            <person name="Grigoriev I.V."/>
            <person name="Hibbett D."/>
            <person name="Nagy L.G."/>
            <person name="Martin F.M."/>
        </authorList>
    </citation>
    <scope>NUCLEOTIDE SEQUENCE</scope>
    <source>
        <strain evidence="5">UH-Tt-Lm1</strain>
    </source>
</reference>
<dbReference type="Proteomes" id="UP000736335">
    <property type="component" value="Unassembled WGS sequence"/>
</dbReference>
<dbReference type="PANTHER" id="PTHR13501">
    <property type="entry name" value="CHLOROPLAST 50S RIBOSOMAL PROTEIN L22-RELATED"/>
    <property type="match status" value="1"/>
</dbReference>
<dbReference type="InterPro" id="IPR036394">
    <property type="entry name" value="Ribosomal_uL22_sf"/>
</dbReference>
<dbReference type="AlphaFoldDB" id="A0A9P6L2B9"/>
<dbReference type="GO" id="GO:0003735">
    <property type="term" value="F:structural constituent of ribosome"/>
    <property type="evidence" value="ECO:0007669"/>
    <property type="project" value="InterPro"/>
</dbReference>
<comment type="similarity">
    <text evidence="1 4">Belongs to the universal ribosomal protein uL22 family.</text>
</comment>
<comment type="caution">
    <text evidence="5">The sequence shown here is derived from an EMBL/GenBank/DDBJ whole genome shotgun (WGS) entry which is preliminary data.</text>
</comment>
<dbReference type="InterPro" id="IPR001063">
    <property type="entry name" value="Ribosomal_uL22"/>
</dbReference>
<keyword evidence="6" id="KW-1185">Reference proteome</keyword>
<dbReference type="Gene3D" id="3.90.470.10">
    <property type="entry name" value="Ribosomal protein L22/L17"/>
    <property type="match status" value="1"/>
</dbReference>
<keyword evidence="2 4" id="KW-0689">Ribosomal protein</keyword>
<dbReference type="GO" id="GO:0006412">
    <property type="term" value="P:translation"/>
    <property type="evidence" value="ECO:0007669"/>
    <property type="project" value="InterPro"/>
</dbReference>
<sequence length="254" mass="28844">MQALGRCARRANVSATTRSRFLQAQLVASPTHVQWIPRRGMFNNPFNWIANKLSPTTTQKEDEASHEVARQKRAEEGKGSLFDAAAAQTEKPTLATPVVPRKKYTEHKYSTAHFKISQRKLNKIGRQIAGKPIDYAILQMKFSEKRVSTRIQSMLNLAKKHAVTYKGLNPEKLIVSEAWVTKGENFHKRIDIKGRGRMGVKVHPEAKMSVVLKEGKTVAELKKQAEDRKLKRIFSAGYVREDVPLRNAGPMWSW</sequence>
<protein>
    <submittedName>
        <fullName evidence="5">Ribosomal protein L22</fullName>
    </submittedName>
</protein>
<dbReference type="InterPro" id="IPR047867">
    <property type="entry name" value="Ribosomal_uL22_bac/org-type"/>
</dbReference>
<evidence type="ECO:0000256" key="3">
    <source>
        <dbReference type="ARBA" id="ARBA00023274"/>
    </source>
</evidence>
<dbReference type="SUPFAM" id="SSF54843">
    <property type="entry name" value="Ribosomal protein L22"/>
    <property type="match status" value="1"/>
</dbReference>
<evidence type="ECO:0000313" key="6">
    <source>
        <dbReference type="Proteomes" id="UP000736335"/>
    </source>
</evidence>
<evidence type="ECO:0000313" key="5">
    <source>
        <dbReference type="EMBL" id="KAF9780192.1"/>
    </source>
</evidence>
<gene>
    <name evidence="5" type="ORF">BJ322DRAFT_1085113</name>
</gene>
<dbReference type="Pfam" id="PF00237">
    <property type="entry name" value="Ribosomal_L22"/>
    <property type="match status" value="1"/>
</dbReference>
<organism evidence="5 6">
    <name type="scientific">Thelephora terrestris</name>
    <dbReference type="NCBI Taxonomy" id="56493"/>
    <lineage>
        <taxon>Eukaryota</taxon>
        <taxon>Fungi</taxon>
        <taxon>Dikarya</taxon>
        <taxon>Basidiomycota</taxon>
        <taxon>Agaricomycotina</taxon>
        <taxon>Agaricomycetes</taxon>
        <taxon>Thelephorales</taxon>
        <taxon>Thelephoraceae</taxon>
        <taxon>Thelephora</taxon>
    </lineage>
</organism>
<dbReference type="PANTHER" id="PTHR13501:SF8">
    <property type="entry name" value="LARGE RIBOSOMAL SUBUNIT PROTEIN UL22M"/>
    <property type="match status" value="1"/>
</dbReference>
<reference evidence="5" key="2">
    <citation type="submission" date="2020-11" db="EMBL/GenBank/DDBJ databases">
        <authorList>
            <consortium name="DOE Joint Genome Institute"/>
            <person name="Kuo A."/>
            <person name="Miyauchi S."/>
            <person name="Kiss E."/>
            <person name="Drula E."/>
            <person name="Kohler A."/>
            <person name="Sanchez-Garcia M."/>
            <person name="Andreopoulos B."/>
            <person name="Barry K.W."/>
            <person name="Bonito G."/>
            <person name="Buee M."/>
            <person name="Carver A."/>
            <person name="Chen C."/>
            <person name="Cichocki N."/>
            <person name="Clum A."/>
            <person name="Culley D."/>
            <person name="Crous P.W."/>
            <person name="Fauchery L."/>
            <person name="Girlanda M."/>
            <person name="Hayes R."/>
            <person name="Keri Z."/>
            <person name="Labutti K."/>
            <person name="Lipzen A."/>
            <person name="Lombard V."/>
            <person name="Magnuson J."/>
            <person name="Maillard F."/>
            <person name="Morin E."/>
            <person name="Murat C."/>
            <person name="Nolan M."/>
            <person name="Ohm R."/>
            <person name="Pangilinan J."/>
            <person name="Pereira M."/>
            <person name="Perotto S."/>
            <person name="Peter M."/>
            <person name="Riley R."/>
            <person name="Sitrit Y."/>
            <person name="Stielow B."/>
            <person name="Szollosi G."/>
            <person name="Zifcakova L."/>
            <person name="Stursova M."/>
            <person name="Spatafora J.W."/>
            <person name="Tedersoo L."/>
            <person name="Vaario L.-M."/>
            <person name="Yamada A."/>
            <person name="Yan M."/>
            <person name="Wang P."/>
            <person name="Xu J."/>
            <person name="Bruns T."/>
            <person name="Baldrian P."/>
            <person name="Vilgalys R."/>
            <person name="Henrissat B."/>
            <person name="Grigoriev I.V."/>
            <person name="Hibbett D."/>
            <person name="Nagy L.G."/>
            <person name="Martin F.M."/>
        </authorList>
    </citation>
    <scope>NUCLEOTIDE SEQUENCE</scope>
    <source>
        <strain evidence="5">UH-Tt-Lm1</strain>
    </source>
</reference>
<dbReference type="GO" id="GO:0005762">
    <property type="term" value="C:mitochondrial large ribosomal subunit"/>
    <property type="evidence" value="ECO:0007669"/>
    <property type="project" value="TreeGrafter"/>
</dbReference>
<evidence type="ECO:0000256" key="1">
    <source>
        <dbReference type="ARBA" id="ARBA00009451"/>
    </source>
</evidence>